<keyword evidence="2" id="KW-0325">Glycoprotein</keyword>
<dbReference type="PANTHER" id="PTHR10605:SF56">
    <property type="entry name" value="BIFUNCTIONAL HEPARAN SULFATE N-DEACETYLASE_N-SULFOTRANSFERASE"/>
    <property type="match status" value="1"/>
</dbReference>
<dbReference type="InterPro" id="IPR027417">
    <property type="entry name" value="P-loop_NTPase"/>
</dbReference>
<dbReference type="GO" id="GO:0008146">
    <property type="term" value="F:sulfotransferase activity"/>
    <property type="evidence" value="ECO:0007669"/>
    <property type="project" value="InterPro"/>
</dbReference>
<dbReference type="SUPFAM" id="SSF52540">
    <property type="entry name" value="P-loop containing nucleoside triphosphate hydrolases"/>
    <property type="match status" value="1"/>
</dbReference>
<organism evidence="5">
    <name type="scientific">Emiliania huxleyi</name>
    <name type="common">Coccolithophore</name>
    <name type="synonym">Pontosphaera huxleyi</name>
    <dbReference type="NCBI Taxonomy" id="2903"/>
    <lineage>
        <taxon>Eukaryota</taxon>
        <taxon>Haptista</taxon>
        <taxon>Haptophyta</taxon>
        <taxon>Prymnesiophyceae</taxon>
        <taxon>Isochrysidales</taxon>
        <taxon>Noelaerhabdaceae</taxon>
        <taxon>Emiliania</taxon>
    </lineage>
</organism>
<feature type="binding site" evidence="3">
    <location>
        <position position="158"/>
    </location>
    <ligand>
        <name>3'-phosphoadenylyl sulfate</name>
        <dbReference type="ChEBI" id="CHEBI:58339"/>
    </ligand>
</feature>
<feature type="domain" description="Sulfotransferase" evidence="4">
    <location>
        <begin position="139"/>
        <end position="267"/>
    </location>
</feature>
<evidence type="ECO:0000256" key="1">
    <source>
        <dbReference type="ARBA" id="ARBA00022679"/>
    </source>
</evidence>
<gene>
    <name evidence="5" type="ORF">EHUX00137_LOCUS7629</name>
</gene>
<dbReference type="InterPro" id="IPR000863">
    <property type="entry name" value="Sulfotransferase_dom"/>
</dbReference>
<dbReference type="EMBL" id="HBIR01010682">
    <property type="protein sequence ID" value="CAE0534366.1"/>
    <property type="molecule type" value="Transcribed_RNA"/>
</dbReference>
<evidence type="ECO:0000256" key="3">
    <source>
        <dbReference type="PIRSR" id="PIRSR637359-2"/>
    </source>
</evidence>
<evidence type="ECO:0000259" key="4">
    <source>
        <dbReference type="Pfam" id="PF00685"/>
    </source>
</evidence>
<sequence length="336" mass="37088">MPSALLAAAAATSSQAVTNVTHGRSLVAHDISRAGTFCLGGKLVPLTFLLGCQRCGSNSLYEDIVGSIRGARSGHALRGEPDYYAREQHFYATDSWSRGMGFYADHFPECPGRNAHPQYQFTVDATPAYLRKPIVADRLQATLPGAAQPLLKFVVILRDPALRLYAYWDAFVLSGTGVKNFDNWLKVAMDAVRECQRNHGDDLWPPPDTFHCDEDTIEGVAAGVYHAQLEYWFKRFGPKRFLLTSTDAYEEDTQRVVKDVSHFLTGSAELASPARHPSNIDSIKVFGGMSSDARTKLGRFYQPHNSKLLHLLTHQTQVTFSPSVKQLGVQGWIAGG</sequence>
<dbReference type="Pfam" id="PF00685">
    <property type="entry name" value="Sulfotransfer_1"/>
    <property type="match status" value="1"/>
</dbReference>
<dbReference type="PANTHER" id="PTHR10605">
    <property type="entry name" value="HEPARAN SULFATE SULFOTRANSFERASE"/>
    <property type="match status" value="1"/>
</dbReference>
<dbReference type="Gene3D" id="3.40.50.300">
    <property type="entry name" value="P-loop containing nucleotide triphosphate hydrolases"/>
    <property type="match status" value="1"/>
</dbReference>
<reference evidence="5" key="1">
    <citation type="submission" date="2021-01" db="EMBL/GenBank/DDBJ databases">
        <authorList>
            <person name="Corre E."/>
            <person name="Pelletier E."/>
            <person name="Niang G."/>
            <person name="Scheremetjew M."/>
            <person name="Finn R."/>
            <person name="Kale V."/>
            <person name="Holt S."/>
            <person name="Cochrane G."/>
            <person name="Meng A."/>
            <person name="Brown T."/>
            <person name="Cohen L."/>
        </authorList>
    </citation>
    <scope>NUCLEOTIDE SEQUENCE</scope>
    <source>
        <strain evidence="5">379</strain>
    </source>
</reference>
<dbReference type="AlphaFoldDB" id="A0A7S3W3K9"/>
<proteinExistence type="predicted"/>
<protein>
    <recommendedName>
        <fullName evidence="4">Sulfotransferase domain-containing protein</fullName>
    </recommendedName>
</protein>
<dbReference type="InterPro" id="IPR037359">
    <property type="entry name" value="NST/OST"/>
</dbReference>
<evidence type="ECO:0000313" key="5">
    <source>
        <dbReference type="EMBL" id="CAE0534366.1"/>
    </source>
</evidence>
<evidence type="ECO:0000256" key="2">
    <source>
        <dbReference type="ARBA" id="ARBA00023180"/>
    </source>
</evidence>
<keyword evidence="1" id="KW-0808">Transferase</keyword>
<accession>A0A7S3W3K9</accession>
<name>A0A7S3W3K9_EMIHU</name>